<evidence type="ECO:0000256" key="1">
    <source>
        <dbReference type="ARBA" id="ARBA00000900"/>
    </source>
</evidence>
<keyword evidence="6 14" id="KW-0964">Secreted</keyword>
<proteinExistence type="inferred from homology"/>
<evidence type="ECO:0000256" key="8">
    <source>
        <dbReference type="ARBA" id="ARBA00022679"/>
    </source>
</evidence>
<feature type="domain" description="NEL" evidence="15">
    <location>
        <begin position="1194"/>
        <end position="1484"/>
    </location>
</feature>
<evidence type="ECO:0000313" key="17">
    <source>
        <dbReference type="Proteomes" id="UP001064504"/>
    </source>
</evidence>
<dbReference type="PANTHER" id="PTHR47114:SF2">
    <property type="entry name" value="OLIGODENDROCYTE-MYELIN GLYCOPROTEIN"/>
    <property type="match status" value="1"/>
</dbReference>
<evidence type="ECO:0000256" key="4">
    <source>
        <dbReference type="ARBA" id="ARBA00009868"/>
    </source>
</evidence>
<gene>
    <name evidence="16" type="ORF">N5C08_15410</name>
</gene>
<evidence type="ECO:0000256" key="14">
    <source>
        <dbReference type="PROSITE-ProRule" id="PRU01398"/>
    </source>
</evidence>
<keyword evidence="9" id="KW-0677">Repeat</keyword>
<keyword evidence="8 14" id="KW-0808">Transferase</keyword>
<dbReference type="Pfam" id="PF20178">
    <property type="entry name" value="ToxA_N"/>
    <property type="match status" value="1"/>
</dbReference>
<accession>A0ABY6AJ90</accession>
<evidence type="ECO:0000313" key="16">
    <source>
        <dbReference type="EMBL" id="UXH38366.1"/>
    </source>
</evidence>
<evidence type="ECO:0000256" key="5">
    <source>
        <dbReference type="ARBA" id="ARBA00012483"/>
    </source>
</evidence>
<dbReference type="InterPro" id="IPR029487">
    <property type="entry name" value="NEL_dom"/>
</dbReference>
<reference evidence="16" key="1">
    <citation type="submission" date="2022-09" db="EMBL/GenBank/DDBJ databases">
        <title>Complete genome sequence of Pseudomonas promysalinigenes strain RL-WG26, a newly isolated PGPR with the potential for plant salinity stress alleviation.</title>
        <authorList>
            <person name="Ren L."/>
            <person name="Wang G."/>
            <person name="Hu H."/>
        </authorList>
    </citation>
    <scope>NUCLEOTIDE SEQUENCE</scope>
    <source>
        <strain evidence="16">RL-WG26</strain>
    </source>
</reference>
<evidence type="ECO:0000256" key="9">
    <source>
        <dbReference type="ARBA" id="ARBA00022737"/>
    </source>
</evidence>
<dbReference type="Proteomes" id="UP001064504">
    <property type="component" value="Chromosome"/>
</dbReference>
<dbReference type="SUPFAM" id="SSF52058">
    <property type="entry name" value="L domain-like"/>
    <property type="match status" value="1"/>
</dbReference>
<keyword evidence="17" id="KW-1185">Reference proteome</keyword>
<keyword evidence="13 14" id="KW-1035">Host cytoplasm</keyword>
<keyword evidence="11 14" id="KW-0832">Ubl conjugation</keyword>
<dbReference type="EMBL" id="CP104557">
    <property type="protein sequence ID" value="UXH38366.1"/>
    <property type="molecule type" value="Genomic_DNA"/>
</dbReference>
<dbReference type="InterPro" id="IPR051071">
    <property type="entry name" value="LRR-bact_E3_ubiq_ligases"/>
</dbReference>
<dbReference type="Gene3D" id="1.20.58.360">
    <property type="entry name" value="Shigella T3SS effector IpaH defines"/>
    <property type="match status" value="1"/>
</dbReference>
<evidence type="ECO:0000259" key="15">
    <source>
        <dbReference type="PROSITE" id="PS52053"/>
    </source>
</evidence>
<comment type="similarity">
    <text evidence="4 14">Belongs to the LRR-containing bacterial E3 ligase family.</text>
</comment>
<organism evidence="16 17">
    <name type="scientific">Pseudomonas promysalinigenes</name>
    <dbReference type="NCBI Taxonomy" id="485898"/>
    <lineage>
        <taxon>Bacteria</taxon>
        <taxon>Pseudomonadati</taxon>
        <taxon>Pseudomonadota</taxon>
        <taxon>Gammaproteobacteria</taxon>
        <taxon>Pseudomonadales</taxon>
        <taxon>Pseudomonadaceae</taxon>
        <taxon>Pseudomonas</taxon>
    </lineage>
</organism>
<evidence type="ECO:0000256" key="12">
    <source>
        <dbReference type="ARBA" id="ARBA00023026"/>
    </source>
</evidence>
<comment type="PTM">
    <text evidence="14">Ubiquitinated in the presence of host E1 ubiquitin-activating enzyme, E2 ubiquitin-conjugating enzyme and ubiquitin.</text>
</comment>
<keyword evidence="10 14" id="KW-0833">Ubl conjugation pathway</keyword>
<dbReference type="RefSeq" id="WP_261743693.1">
    <property type="nucleotide sequence ID" value="NZ_CP104557.1"/>
</dbReference>
<comment type="catalytic activity">
    <reaction evidence="1">
        <text>S-ubiquitinyl-[E2 ubiquitin-conjugating enzyme]-L-cysteine + [acceptor protein]-L-lysine = [E2 ubiquitin-conjugating enzyme]-L-cysteine + N(6)-ubiquitinyl-[acceptor protein]-L-lysine.</text>
        <dbReference type="EC" id="2.3.2.27"/>
    </reaction>
</comment>
<dbReference type="EC" id="2.3.2.27" evidence="5"/>
<protein>
    <recommendedName>
        <fullName evidence="5">RING-type E3 ubiquitin transferase</fullName>
        <ecNumber evidence="5">2.3.2.27</ecNumber>
    </recommendedName>
</protein>
<evidence type="ECO:0000256" key="13">
    <source>
        <dbReference type="ARBA" id="ARBA00023200"/>
    </source>
</evidence>
<dbReference type="InterPro" id="IPR046673">
    <property type="entry name" value="ToxA_N"/>
</dbReference>
<evidence type="ECO:0000256" key="3">
    <source>
        <dbReference type="ARBA" id="ARBA00004613"/>
    </source>
</evidence>
<dbReference type="InterPro" id="IPR032675">
    <property type="entry name" value="LRR_dom_sf"/>
</dbReference>
<evidence type="ECO:0000256" key="2">
    <source>
        <dbReference type="ARBA" id="ARBA00004192"/>
    </source>
</evidence>
<name>A0ABY6AJ90_9PSED</name>
<dbReference type="PANTHER" id="PTHR47114">
    <property type="match status" value="1"/>
</dbReference>
<evidence type="ECO:0000256" key="10">
    <source>
        <dbReference type="ARBA" id="ARBA00022786"/>
    </source>
</evidence>
<feature type="active site" description="Glycyl thioester intermediate" evidence="14">
    <location>
        <position position="1284"/>
    </location>
</feature>
<comment type="subcellular location">
    <subcellularLocation>
        <location evidence="2">Host cytoplasm</location>
    </subcellularLocation>
    <subcellularLocation>
        <location evidence="3">Secreted</location>
    </subcellularLocation>
</comment>
<evidence type="ECO:0000256" key="11">
    <source>
        <dbReference type="ARBA" id="ARBA00022843"/>
    </source>
</evidence>
<sequence length="1484" mass="164413">MTDHLIPASESTLSTATDAFISARLPDWLARASASQIAALRSRFTEYKASQARVQARTEQLLPLQAFAEQHLAGVLKKPLPAGATFADLEWRVVTPRFDMGANLALPTYGYGEVRRNGLLQLMSNFPANASFYDGTGLVAPGSDLVLSGSAAELVTACRALDVGARYQAELDAVFTPEALELLAQDKRAALKLACKVAALKGDISGAEELALSEIGQSDADKFEGGLRAYPGMLHVLGRPTAEGLLIVLRDQTGLVRGVVLYLPGDPDKALRRFDTLDALNKAMAAQLGSQAYRQYFSQLIGVDQRPGFIMTLGLRLQDAHPDLQLKGLAAQGELFAAMATLQVAHVKNDARLLLVPSADAQAAASRARHEAWQSAGLDLLNLAGFFIPVVGALLLGQLVVQTCSEVFEGISDWSRGHQHEALEHLLSVAETVAAGAVTVAGVSYLRNAFIAGLEPVSLGHGRSRLWHFDAANYQSVPGNIDLLADGRYGYKGRRWMRMDGRYYEMHRPQPDGPYRLRHASTSGGYGPMVLHNGERSWRLLRDQPLTWQGPERMLDVLWPQHPPIEARQATQVMQVADVDEDALRGILVENRPTPVHLRQTLRAFQAHARVGTFFEHVRAQTLTASDIELLTWCEGQNRGGRGLDHVLADEAWLRPQLFSYLTGQPFAEDPLTALVHRDFPGLPSAYVSEVVSQASDLEREMARVERRLPLQCAKNARALLRLARLTRGLTGLYLSTAYSDVTGELVLTLLDSFDLQGLDIDLREGALDGRSIKHLGSGGQTEQERRLVWHEGTFTVYDGRGEALRATLGDPGCVFEAVAAALTPEQRSAMQIAGSASASQLRERLLARLPATHWGITRMLGWPEQGSWANPVRRLEHGRIGYPLSGRPGGLGTRQQAIVRDQLRALYPSLTEQGLDDEQARLAQGPQPVFERLVQLQDDHEQLIEHLNRWVGAELQESQQAARRLTADSILRAWRLQAEANPSDQGQRLLLAGAHLRTLPALPPQIEFHRITALCLRDSPINEIPVDFLRPFSAVTDLNLSSNRLLRLPLGVGYLPSIRVLRLAHNQIRLDAATVEVLHSLPELVHLDLSYNPLEALNLRFNQLSRLATLNLRHCRLGAWPQRLELCGMLECADLRDNLLRDVPQEIQLMPYGFRRALLVERNPLPVAQLRNLYALDVIEVHGHPSESFPAVDLPSARALWAEHPTAQIQTTREALWQRLQEQPGSDALFRLLARLQFTADYLHAGAGREALMEGVWTLLGALDGDPVLCRQVFSQADVPLSCSDAVASQFSALQIWVRQALAQTANGHPSAQLVELGRQLFRLDQLQSAAYREARQRSAAGQVVDQLAVDLALRVGLRERLNLPDQPRAMRYPDSAQLTQAQVDGVLQRVNRAQTLEALTDSLSRRDFWRHYLRQRHARMFEAIEADYTQRILRVQIQQPALPAAARHDQVENLQLLKDAETQRLFSGLTQSYLRAAERQNA</sequence>
<keyword evidence="7" id="KW-0433">Leucine-rich repeat</keyword>
<dbReference type="PROSITE" id="PS52053">
    <property type="entry name" value="NEL"/>
    <property type="match status" value="1"/>
</dbReference>
<keyword evidence="12" id="KW-0843">Virulence</keyword>
<evidence type="ECO:0000256" key="7">
    <source>
        <dbReference type="ARBA" id="ARBA00022614"/>
    </source>
</evidence>
<dbReference type="Gene3D" id="3.80.10.10">
    <property type="entry name" value="Ribonuclease Inhibitor"/>
    <property type="match status" value="1"/>
</dbReference>
<dbReference type="Pfam" id="PF14496">
    <property type="entry name" value="NEL"/>
    <property type="match status" value="1"/>
</dbReference>
<evidence type="ECO:0000256" key="6">
    <source>
        <dbReference type="ARBA" id="ARBA00022525"/>
    </source>
</evidence>